<dbReference type="PRINTS" id="PR00941">
    <property type="entry name" value="CDATPASE"/>
</dbReference>
<evidence type="ECO:0000256" key="5">
    <source>
        <dbReference type="ARBA" id="ARBA00022723"/>
    </source>
</evidence>
<dbReference type="Pfam" id="PF00403">
    <property type="entry name" value="HMA"/>
    <property type="match status" value="2"/>
</dbReference>
<evidence type="ECO:0000256" key="3">
    <source>
        <dbReference type="ARBA" id="ARBA00022448"/>
    </source>
</evidence>
<comment type="similarity">
    <text evidence="2">Belongs to the cation transport ATPase (P-type) (TC 3.A.3) family. Type IB subfamily.</text>
</comment>
<comment type="caution">
    <text evidence="16">The sequence shown here is derived from an EMBL/GenBank/DDBJ whole genome shotgun (WGS) entry which is preliminary data.</text>
</comment>
<dbReference type="SFLD" id="SFLDS00003">
    <property type="entry name" value="Haloacid_Dehalogenase"/>
    <property type="match status" value="1"/>
</dbReference>
<protein>
    <submittedName>
        <fullName evidence="16">Zinc-transporting ATPase</fullName>
    </submittedName>
</protein>
<evidence type="ECO:0000256" key="7">
    <source>
        <dbReference type="ARBA" id="ARBA00022741"/>
    </source>
</evidence>
<dbReference type="FunFam" id="2.70.150.10:FF:000002">
    <property type="entry name" value="Copper-transporting ATPase 1, putative"/>
    <property type="match status" value="1"/>
</dbReference>
<feature type="compositionally biased region" description="Polar residues" evidence="13">
    <location>
        <begin position="28"/>
        <end position="37"/>
    </location>
</feature>
<feature type="transmembrane region" description="Helical" evidence="14">
    <location>
        <begin position="447"/>
        <end position="468"/>
    </location>
</feature>
<accession>M0MJZ7</accession>
<feature type="region of interest" description="Disordered" evidence="13">
    <location>
        <begin position="1"/>
        <end position="45"/>
    </location>
</feature>
<reference evidence="16 17" key="1">
    <citation type="journal article" date="2014" name="PLoS Genet.">
        <title>Phylogenetically driven sequencing of extremely halophilic archaea reveals strategies for static and dynamic osmo-response.</title>
        <authorList>
            <person name="Becker E.A."/>
            <person name="Seitzer P.M."/>
            <person name="Tritt A."/>
            <person name="Larsen D."/>
            <person name="Krusor M."/>
            <person name="Yao A.I."/>
            <person name="Wu D."/>
            <person name="Madern D."/>
            <person name="Eisen J.A."/>
            <person name="Darling A.E."/>
            <person name="Facciotti M.T."/>
        </authorList>
    </citation>
    <scope>NUCLEOTIDE SEQUENCE [LARGE SCALE GENOMIC DNA]</scope>
    <source>
        <strain evidence="16 17">DSM 1307</strain>
    </source>
</reference>
<dbReference type="GO" id="GO:0005507">
    <property type="term" value="F:copper ion binding"/>
    <property type="evidence" value="ECO:0007669"/>
    <property type="project" value="InterPro"/>
</dbReference>
<dbReference type="InterPro" id="IPR006121">
    <property type="entry name" value="HMA_dom"/>
</dbReference>
<evidence type="ECO:0000256" key="12">
    <source>
        <dbReference type="ARBA" id="ARBA00023136"/>
    </source>
</evidence>
<dbReference type="PANTHER" id="PTHR48085">
    <property type="entry name" value="CADMIUM/ZINC-TRANSPORTING ATPASE HMA2-RELATED"/>
    <property type="match status" value="1"/>
</dbReference>
<dbReference type="SUPFAM" id="SSF55008">
    <property type="entry name" value="HMA, heavy metal-associated domain"/>
    <property type="match status" value="2"/>
</dbReference>
<keyword evidence="4 14" id="KW-0812">Transmembrane</keyword>
<dbReference type="InterPro" id="IPR001757">
    <property type="entry name" value="P_typ_ATPase"/>
</dbReference>
<dbReference type="GO" id="GO:0019829">
    <property type="term" value="F:ATPase-coupled monoatomic cation transmembrane transporter activity"/>
    <property type="evidence" value="ECO:0007669"/>
    <property type="project" value="InterPro"/>
</dbReference>
<dbReference type="Gene3D" id="3.30.70.100">
    <property type="match status" value="2"/>
</dbReference>
<evidence type="ECO:0000256" key="1">
    <source>
        <dbReference type="ARBA" id="ARBA00004141"/>
    </source>
</evidence>
<evidence type="ECO:0000313" key="17">
    <source>
        <dbReference type="Proteomes" id="UP000011568"/>
    </source>
</evidence>
<evidence type="ECO:0000256" key="4">
    <source>
        <dbReference type="ARBA" id="ARBA00022692"/>
    </source>
</evidence>
<evidence type="ECO:0000256" key="10">
    <source>
        <dbReference type="ARBA" id="ARBA00022989"/>
    </source>
</evidence>
<dbReference type="InterPro" id="IPR008250">
    <property type="entry name" value="ATPase_P-typ_transduc_dom_A_sf"/>
</dbReference>
<dbReference type="NCBIfam" id="TIGR01494">
    <property type="entry name" value="ATPase_P-type"/>
    <property type="match status" value="2"/>
</dbReference>
<dbReference type="SUPFAM" id="SSF81665">
    <property type="entry name" value="Calcium ATPase, transmembrane domain M"/>
    <property type="match status" value="1"/>
</dbReference>
<feature type="transmembrane region" description="Helical" evidence="14">
    <location>
        <begin position="474"/>
        <end position="492"/>
    </location>
</feature>
<dbReference type="eggNOG" id="arCOG01576">
    <property type="taxonomic scope" value="Archaea"/>
</dbReference>
<dbReference type="PANTHER" id="PTHR48085:SF5">
    <property type="entry name" value="CADMIUM_ZINC-TRANSPORTING ATPASE HMA4-RELATED"/>
    <property type="match status" value="1"/>
</dbReference>
<dbReference type="InterPro" id="IPR023298">
    <property type="entry name" value="ATPase_P-typ_TM_dom_sf"/>
</dbReference>
<keyword evidence="12 14" id="KW-0472">Membrane</keyword>
<keyword evidence="7" id="KW-0547">Nucleotide-binding</keyword>
<comment type="subcellular location">
    <subcellularLocation>
        <location evidence="1">Membrane</location>
        <topology evidence="1">Multi-pass membrane protein</topology>
    </subcellularLocation>
</comment>
<evidence type="ECO:0000256" key="13">
    <source>
        <dbReference type="SAM" id="MobiDB-lite"/>
    </source>
</evidence>
<keyword evidence="6" id="KW-0677">Repeat</keyword>
<evidence type="ECO:0000256" key="14">
    <source>
        <dbReference type="SAM" id="Phobius"/>
    </source>
</evidence>
<dbReference type="NCBIfam" id="TIGR00003">
    <property type="entry name" value="copper ion binding protein"/>
    <property type="match status" value="2"/>
</dbReference>
<feature type="transmembrane region" description="Helical" evidence="14">
    <location>
        <begin position="206"/>
        <end position="225"/>
    </location>
</feature>
<dbReference type="NCBIfam" id="TIGR01525">
    <property type="entry name" value="ATPase-IB_hvy"/>
    <property type="match status" value="1"/>
</dbReference>
<dbReference type="SUPFAM" id="SSF56784">
    <property type="entry name" value="HAD-like"/>
    <property type="match status" value="1"/>
</dbReference>
<organism evidence="16 17">
    <name type="scientific">Halococcus morrhuae DSM 1307</name>
    <dbReference type="NCBI Taxonomy" id="931277"/>
    <lineage>
        <taxon>Archaea</taxon>
        <taxon>Methanobacteriati</taxon>
        <taxon>Methanobacteriota</taxon>
        <taxon>Stenosarchaea group</taxon>
        <taxon>Halobacteria</taxon>
        <taxon>Halobacteriales</taxon>
        <taxon>Halococcaceae</taxon>
        <taxon>Halococcus</taxon>
    </lineage>
</organism>
<dbReference type="CDD" id="cd00371">
    <property type="entry name" value="HMA"/>
    <property type="match status" value="2"/>
</dbReference>
<dbReference type="InterPro" id="IPR023299">
    <property type="entry name" value="ATPase_P-typ_cyto_dom_N"/>
</dbReference>
<dbReference type="GO" id="GO:0005524">
    <property type="term" value="F:ATP binding"/>
    <property type="evidence" value="ECO:0007669"/>
    <property type="project" value="UniProtKB-KW"/>
</dbReference>
<dbReference type="InterPro" id="IPR023214">
    <property type="entry name" value="HAD_sf"/>
</dbReference>
<dbReference type="AlphaFoldDB" id="M0MJZ7"/>
<keyword evidence="5" id="KW-0479">Metal-binding</keyword>
<dbReference type="PATRIC" id="fig|931277.6.peg.1345"/>
<name>M0MJZ7_HALMO</name>
<dbReference type="InterPro" id="IPR036163">
    <property type="entry name" value="HMA_dom_sf"/>
</dbReference>
<dbReference type="RefSeq" id="WP_004053128.1">
    <property type="nucleotide sequence ID" value="NZ_AOMC01000094.1"/>
</dbReference>
<keyword evidence="11" id="KW-0406">Ion transport</keyword>
<evidence type="ECO:0000256" key="9">
    <source>
        <dbReference type="ARBA" id="ARBA00022967"/>
    </source>
</evidence>
<evidence type="ECO:0000256" key="11">
    <source>
        <dbReference type="ARBA" id="ARBA00023065"/>
    </source>
</evidence>
<feature type="domain" description="HMA" evidence="15">
    <location>
        <begin position="41"/>
        <end position="107"/>
    </location>
</feature>
<dbReference type="Gene3D" id="3.40.1110.10">
    <property type="entry name" value="Calcium-transporting ATPase, cytoplasmic domain N"/>
    <property type="match status" value="1"/>
</dbReference>
<dbReference type="InterPro" id="IPR027256">
    <property type="entry name" value="P-typ_ATPase_IB"/>
</dbReference>
<keyword evidence="8" id="KW-0067">ATP-binding</keyword>
<keyword evidence="10 14" id="KW-1133">Transmembrane helix</keyword>
<dbReference type="InterPro" id="IPR059000">
    <property type="entry name" value="ATPase_P-type_domA"/>
</dbReference>
<dbReference type="InterPro" id="IPR044492">
    <property type="entry name" value="P_typ_ATPase_HD_dom"/>
</dbReference>
<dbReference type="InterPro" id="IPR051014">
    <property type="entry name" value="Cation_Transport_ATPase_IB"/>
</dbReference>
<dbReference type="SFLD" id="SFLDG00002">
    <property type="entry name" value="C1.7:_P-type_atpase_like"/>
    <property type="match status" value="1"/>
</dbReference>
<dbReference type="InterPro" id="IPR006122">
    <property type="entry name" value="HMA_Cu_ion-bd"/>
</dbReference>
<feature type="transmembrane region" description="Helical" evidence="14">
    <location>
        <begin position="819"/>
        <end position="840"/>
    </location>
</feature>
<dbReference type="Gene3D" id="2.70.150.10">
    <property type="entry name" value="Calcium-transporting ATPase, cytoplasmic transduction domain A"/>
    <property type="match status" value="1"/>
</dbReference>
<dbReference type="Pfam" id="PF00122">
    <property type="entry name" value="E1-E2_ATPase"/>
    <property type="match status" value="1"/>
</dbReference>
<dbReference type="EMBL" id="AOMC01000094">
    <property type="protein sequence ID" value="EMA45708.1"/>
    <property type="molecule type" value="Genomic_DNA"/>
</dbReference>
<gene>
    <name evidence="16" type="ORF">C448_06925</name>
</gene>
<sequence length="865" mass="90806">MDAPDRPEDGTGPPSDGHDDHDRETGTQDEPSNSTSIDDGDVVQLSVPDMDCPSCAGKVERSVRKLDGIQDVDPQVTIGTLTVAFGDDSTSREAITDRIEKAGYAVEESGTTTTKLSVPDMDCPSCAGKVENALDRLTGVSSYETQPTTGTVIVTYDATTTGESEVVVAIESAGYTVTDTASEESSADGTDSNDSIWTSSRAIKTWISGGFLGLGLLFEFILTTQNAAVGTVLGSELFVADVLFLVGVAFGGQEILRNGYYSARNLNLDIDFLMSIAILGALVASLAFGEALYFEAATLAFLFSVAELLERSSMDQARNSLQELMDLSPDEATVKRDDGDEETIPVDEVSVGEVVVVRPGEKIPMDGDVVDGESAVNQAPITGESVPVDKTTGDEVYAGTINEEGYLEIQVTSGAADNTLSRIVAMVEDAQSNKTEREQFVERFSAWYTPVVVAFAVLVTLGSPFVLGTTWSTAVVHGLTLLVLACPCAFVISTPVSVVSGITSAADNGVLIKGGNHLEAMGAVDVVAFDKTGTLTKGELTVTDVVSLNGNTEEDVLRCARGLEKRSEHPIGEAIVAEAGSAGVAERDIDGFESITGKGVRAELDGTPHFAGKPGLFDDLGFDLSHVHATTDGGVVTQTTRQLCEHNDCLDLLEETVPELQSEGKTVVLVGTEDELEGVVAVADEVRAGAERTVARLDELGVEHTVMLTGDNDRTARAIADAVGVDEHRAELLPDEKVEAIDELVDEYDGVAMVGDGINDAPALATATVGVAMGAAGTDTALETADIALMGDDLAKLPYLYELANDANSVIRQNIVGSLLIKAGLAIAVPFGYVPIWLAVLAGDAGMTVGVTGNAMRLSRIRPDE</sequence>
<dbReference type="InterPro" id="IPR018303">
    <property type="entry name" value="ATPase_P-typ_P_site"/>
</dbReference>
<keyword evidence="17" id="KW-1185">Reference proteome</keyword>
<feature type="transmembrane region" description="Helical" evidence="14">
    <location>
        <begin position="237"/>
        <end position="256"/>
    </location>
</feature>
<dbReference type="STRING" id="931277.C448_06925"/>
<evidence type="ECO:0000256" key="6">
    <source>
        <dbReference type="ARBA" id="ARBA00022737"/>
    </source>
</evidence>
<keyword evidence="9" id="KW-1278">Translocase</keyword>
<dbReference type="PRINTS" id="PR00119">
    <property type="entry name" value="CATATPASE"/>
</dbReference>
<dbReference type="SFLD" id="SFLDF00027">
    <property type="entry name" value="p-type_atpase"/>
    <property type="match status" value="1"/>
</dbReference>
<feature type="compositionally biased region" description="Basic and acidic residues" evidence="13">
    <location>
        <begin position="16"/>
        <end position="26"/>
    </location>
</feature>
<evidence type="ECO:0000313" key="16">
    <source>
        <dbReference type="EMBL" id="EMA45708.1"/>
    </source>
</evidence>
<dbReference type="Proteomes" id="UP000011568">
    <property type="component" value="Unassembled WGS sequence"/>
</dbReference>
<dbReference type="InterPro" id="IPR036412">
    <property type="entry name" value="HAD-like_sf"/>
</dbReference>
<feature type="domain" description="HMA" evidence="15">
    <location>
        <begin position="112"/>
        <end position="178"/>
    </location>
</feature>
<dbReference type="GO" id="GO:0016887">
    <property type="term" value="F:ATP hydrolysis activity"/>
    <property type="evidence" value="ECO:0007669"/>
    <property type="project" value="InterPro"/>
</dbReference>
<evidence type="ECO:0000256" key="2">
    <source>
        <dbReference type="ARBA" id="ARBA00006024"/>
    </source>
</evidence>
<dbReference type="Pfam" id="PF00702">
    <property type="entry name" value="Hydrolase"/>
    <property type="match status" value="1"/>
</dbReference>
<feature type="transmembrane region" description="Helical" evidence="14">
    <location>
        <begin position="268"/>
        <end position="286"/>
    </location>
</feature>
<dbReference type="PROSITE" id="PS50846">
    <property type="entry name" value="HMA_2"/>
    <property type="match status" value="2"/>
</dbReference>
<dbReference type="SUPFAM" id="SSF81653">
    <property type="entry name" value="Calcium ATPase, transduction domain A"/>
    <property type="match status" value="1"/>
</dbReference>
<dbReference type="OrthoDB" id="8588at2157"/>
<proteinExistence type="inferred from homology"/>
<dbReference type="GO" id="GO:0016020">
    <property type="term" value="C:membrane"/>
    <property type="evidence" value="ECO:0007669"/>
    <property type="project" value="UniProtKB-SubCell"/>
</dbReference>
<dbReference type="PROSITE" id="PS00154">
    <property type="entry name" value="ATPASE_E1_E2"/>
    <property type="match status" value="1"/>
</dbReference>
<evidence type="ECO:0000256" key="8">
    <source>
        <dbReference type="ARBA" id="ARBA00022840"/>
    </source>
</evidence>
<dbReference type="Gene3D" id="3.40.50.1000">
    <property type="entry name" value="HAD superfamily/HAD-like"/>
    <property type="match status" value="1"/>
</dbReference>
<keyword evidence="3" id="KW-0813">Transport</keyword>
<evidence type="ECO:0000259" key="15">
    <source>
        <dbReference type="PROSITE" id="PS50846"/>
    </source>
</evidence>